<dbReference type="GO" id="GO:0030198">
    <property type="term" value="P:extracellular matrix organization"/>
    <property type="evidence" value="ECO:0007669"/>
    <property type="project" value="TreeGrafter"/>
</dbReference>
<dbReference type="OrthoDB" id="286301at2759"/>
<feature type="compositionally biased region" description="Low complexity" evidence="1">
    <location>
        <begin position="197"/>
        <end position="212"/>
    </location>
</feature>
<feature type="domain" description="FAS1" evidence="3">
    <location>
        <begin position="902"/>
        <end position="1035"/>
    </location>
</feature>
<feature type="compositionally biased region" description="Low complexity" evidence="1">
    <location>
        <begin position="675"/>
        <end position="686"/>
    </location>
</feature>
<accession>A0A8J2JT17</accession>
<proteinExistence type="predicted"/>
<evidence type="ECO:0000256" key="1">
    <source>
        <dbReference type="SAM" id="MobiDB-lite"/>
    </source>
</evidence>
<feature type="compositionally biased region" description="Gly residues" evidence="1">
    <location>
        <begin position="358"/>
        <end position="368"/>
    </location>
</feature>
<evidence type="ECO:0000259" key="3">
    <source>
        <dbReference type="PROSITE" id="PS50213"/>
    </source>
</evidence>
<feature type="compositionally biased region" description="Low complexity" evidence="1">
    <location>
        <begin position="393"/>
        <end position="408"/>
    </location>
</feature>
<dbReference type="AlphaFoldDB" id="A0A8J2JT17"/>
<keyword evidence="5" id="KW-1185">Reference proteome</keyword>
<sequence length="1069" mass="113721">MKKYIWILTLLQVLLAGVESTEKSGNSSTAEGYGQNKLRRFFRMIGIGSDSEGRDLPMMSPTSPCGVPLTTTTTTTVPPIMCPLLMQPGTGGQPLLQPMRQPWVQPIIQPMVPLVGQQFGPPYETRPVFQPPPRPPGGIGNQGRPPLQPFEPKPRPPGSGMFEGQPGGPLMVGPNKFPEKPIFGGILVGPAPFPLENNLPPIGGPNPEEGNLQRPVGPPQNLIRPTERPLGPLKRPGPPEGPFGPPQRPGPPEGTFGPPQRPSPPEGPFGPPQRPSPPEGPFGPPQRPGPPEGLFGPPQRPVPQEGPFGPPQRPVPQEGPFGPPQRPGPPEGPFGPPQRPLGPPQGPIGQPQGPAGEMPGGPQGGGRPPGIIVGSAPFPPGQPNYGSGSALSFTTPFPEVPEPFQGGRPPFGGGQFFAERPPTGERPFPGPFPGVRPLEGNGGETPGPVPFPALRPPLEGNGGERPGPVPFPVIRPPVEGNGGERPGPVPFPGGRPPFEGNFGPRPYPVERPPVLIQPGNRPMNQGPGYQQVPQGNFIGPIPPLGPVPSVGFPQGNYPQPLPNIFVPPPLSGPTGNALAQANANAQALTGPGGPGGNLVLPGQPGGPPSSATAQANANAQANGGPGTPGGIIVLPGQPSGPPSTATAQANANAQAEGGPGAPGQIIVLPGGPAGAPGSASAQANANAQAGGYPPLRPYFGQFGSYAGSPSEPIGFPSPIPSNVPFNPLDQPYVPHGFSFVNPFLVPPTQQCPLTLQQGRPLCPTMELLDRLQLRIITNLIRLSGLEPLFQQTNNYTFFAPVDPAFHRLPTWFMTMLQQDRKLLRAFILQHYLKIDVPLDTVANEFMILNARPGGNRLRFNVYHAPNEYRVFTVDGSRIEFGDIPTIQGRLNIMNRVLIPNPPRNAAQYLQEVPEFRPFMNSVLDSDCLPLFQGDEPITLFIPYYKAFDEFDLQALQSNKTALRNFVRYHVVPGTFYSEGLVDGQYLPTLYDKEIKVSITSDNFARTISFVNGDIRVVKANIPILNGVAHIISHALSSKEFFFYDHLSEFSVMEFGAMRRSFEEDGKEKE</sequence>
<feature type="compositionally biased region" description="Pro residues" evidence="1">
    <location>
        <begin position="235"/>
        <end position="252"/>
    </location>
</feature>
<dbReference type="GO" id="GO:0005615">
    <property type="term" value="C:extracellular space"/>
    <property type="evidence" value="ECO:0007669"/>
    <property type="project" value="TreeGrafter"/>
</dbReference>
<name>A0A8J2JT17_9HEXA</name>
<evidence type="ECO:0000313" key="5">
    <source>
        <dbReference type="Proteomes" id="UP000708208"/>
    </source>
</evidence>
<keyword evidence="2" id="KW-0732">Signal</keyword>
<organism evidence="4 5">
    <name type="scientific">Allacma fusca</name>
    <dbReference type="NCBI Taxonomy" id="39272"/>
    <lineage>
        <taxon>Eukaryota</taxon>
        <taxon>Metazoa</taxon>
        <taxon>Ecdysozoa</taxon>
        <taxon>Arthropoda</taxon>
        <taxon>Hexapoda</taxon>
        <taxon>Collembola</taxon>
        <taxon>Symphypleona</taxon>
        <taxon>Sminthuridae</taxon>
        <taxon>Allacma</taxon>
    </lineage>
</organism>
<dbReference type="PANTHER" id="PTHR10900">
    <property type="entry name" value="PERIOSTIN-RELATED"/>
    <property type="match status" value="1"/>
</dbReference>
<comment type="caution">
    <text evidence="4">The sequence shown here is derived from an EMBL/GenBank/DDBJ whole genome shotgun (WGS) entry which is preliminary data.</text>
</comment>
<dbReference type="PROSITE" id="PS50213">
    <property type="entry name" value="FAS1"/>
    <property type="match status" value="2"/>
</dbReference>
<feature type="compositionally biased region" description="Low complexity" evidence="1">
    <location>
        <begin position="347"/>
        <end position="357"/>
    </location>
</feature>
<feature type="compositionally biased region" description="Low complexity" evidence="1">
    <location>
        <begin position="644"/>
        <end position="656"/>
    </location>
</feature>
<feature type="region of interest" description="Disordered" evidence="1">
    <location>
        <begin position="122"/>
        <end position="176"/>
    </location>
</feature>
<feature type="compositionally biased region" description="Low complexity" evidence="1">
    <location>
        <begin position="597"/>
        <end position="622"/>
    </location>
</feature>
<dbReference type="GO" id="GO:0031012">
    <property type="term" value="C:extracellular matrix"/>
    <property type="evidence" value="ECO:0007669"/>
    <property type="project" value="TreeGrafter"/>
</dbReference>
<feature type="compositionally biased region" description="Pro residues" evidence="1">
    <location>
        <begin position="146"/>
        <end position="157"/>
    </location>
</feature>
<feature type="region of interest" description="Disordered" evidence="1">
    <location>
        <begin position="586"/>
        <end position="686"/>
    </location>
</feature>
<dbReference type="InterPro" id="IPR000782">
    <property type="entry name" value="FAS1_domain"/>
</dbReference>
<gene>
    <name evidence="4" type="ORF">AFUS01_LOCUS3775</name>
</gene>
<dbReference type="Pfam" id="PF02469">
    <property type="entry name" value="Fasciclin"/>
    <property type="match status" value="2"/>
</dbReference>
<feature type="compositionally biased region" description="Pro residues" evidence="1">
    <location>
        <begin position="259"/>
        <end position="291"/>
    </location>
</feature>
<reference evidence="4" key="1">
    <citation type="submission" date="2021-06" db="EMBL/GenBank/DDBJ databases">
        <authorList>
            <person name="Hodson N. C."/>
            <person name="Mongue J. A."/>
            <person name="Jaron S. K."/>
        </authorList>
    </citation>
    <scope>NUCLEOTIDE SEQUENCE</scope>
</reference>
<dbReference type="GO" id="GO:0007155">
    <property type="term" value="P:cell adhesion"/>
    <property type="evidence" value="ECO:0007669"/>
    <property type="project" value="TreeGrafter"/>
</dbReference>
<evidence type="ECO:0000256" key="2">
    <source>
        <dbReference type="SAM" id="SignalP"/>
    </source>
</evidence>
<feature type="signal peptide" evidence="2">
    <location>
        <begin position="1"/>
        <end position="20"/>
    </location>
</feature>
<protein>
    <recommendedName>
        <fullName evidence="3">FAS1 domain-containing protein</fullName>
    </recommendedName>
</protein>
<dbReference type="Proteomes" id="UP000708208">
    <property type="component" value="Unassembled WGS sequence"/>
</dbReference>
<dbReference type="EMBL" id="CAJVCH010022885">
    <property type="protein sequence ID" value="CAG7693746.1"/>
    <property type="molecule type" value="Genomic_DNA"/>
</dbReference>
<feature type="compositionally biased region" description="Low complexity" evidence="1">
    <location>
        <begin position="416"/>
        <end position="427"/>
    </location>
</feature>
<feature type="compositionally biased region" description="Pro residues" evidence="1">
    <location>
        <begin position="321"/>
        <end position="346"/>
    </location>
</feature>
<feature type="domain" description="FAS1" evidence="3">
    <location>
        <begin position="760"/>
        <end position="897"/>
    </location>
</feature>
<dbReference type="PANTHER" id="PTHR10900:SF77">
    <property type="entry name" value="FI19380P1"/>
    <property type="match status" value="1"/>
</dbReference>
<evidence type="ECO:0000313" key="4">
    <source>
        <dbReference type="EMBL" id="CAG7693746.1"/>
    </source>
</evidence>
<feature type="chain" id="PRO_5035256384" description="FAS1 domain-containing protein" evidence="2">
    <location>
        <begin position="21"/>
        <end position="1069"/>
    </location>
</feature>
<dbReference type="InterPro" id="IPR050904">
    <property type="entry name" value="Adhesion/Biosynth-related"/>
</dbReference>
<dbReference type="GO" id="GO:0050839">
    <property type="term" value="F:cell adhesion molecule binding"/>
    <property type="evidence" value="ECO:0007669"/>
    <property type="project" value="TreeGrafter"/>
</dbReference>
<feature type="region of interest" description="Disordered" evidence="1">
    <location>
        <begin position="197"/>
        <end position="489"/>
    </location>
</feature>
<dbReference type="SMART" id="SM00554">
    <property type="entry name" value="FAS1"/>
    <property type="match status" value="2"/>
</dbReference>